<feature type="active site" description="Proton donor/acceptor" evidence="9">
    <location>
        <position position="183"/>
    </location>
</feature>
<evidence type="ECO:0000256" key="9">
    <source>
        <dbReference type="PROSITE-ProRule" id="PRU01373"/>
    </source>
</evidence>
<dbReference type="GO" id="GO:0016757">
    <property type="term" value="F:glycosyltransferase activity"/>
    <property type="evidence" value="ECO:0007669"/>
    <property type="project" value="UniProtKB-KW"/>
</dbReference>
<keyword evidence="7 9" id="KW-0573">Peptidoglycan synthesis</keyword>
<dbReference type="CDD" id="cd16913">
    <property type="entry name" value="YkuD_like"/>
    <property type="match status" value="1"/>
</dbReference>
<accession>A0A2T5BS15</accession>
<dbReference type="Pfam" id="PF03734">
    <property type="entry name" value="YkuD"/>
    <property type="match status" value="1"/>
</dbReference>
<dbReference type="GO" id="GO:0071555">
    <property type="term" value="P:cell wall organization"/>
    <property type="evidence" value="ECO:0007669"/>
    <property type="project" value="UniProtKB-UniRule"/>
</dbReference>
<keyword evidence="6 9" id="KW-0133">Cell shape</keyword>
<comment type="pathway">
    <text evidence="1 9">Cell wall biogenesis; peptidoglycan biosynthesis.</text>
</comment>
<keyword evidence="3" id="KW-0328">Glycosyltransferase</keyword>
<evidence type="ECO:0000256" key="1">
    <source>
        <dbReference type="ARBA" id="ARBA00004752"/>
    </source>
</evidence>
<gene>
    <name evidence="11" type="ORF">C8N32_10853</name>
</gene>
<keyword evidence="12" id="KW-1185">Reference proteome</keyword>
<dbReference type="Proteomes" id="UP000243859">
    <property type="component" value="Unassembled WGS sequence"/>
</dbReference>
<dbReference type="SUPFAM" id="SSF141523">
    <property type="entry name" value="L,D-transpeptidase catalytic domain-like"/>
    <property type="match status" value="1"/>
</dbReference>
<organism evidence="11 12">
    <name type="scientific">Rhodovulum imhoffii</name>
    <dbReference type="NCBI Taxonomy" id="365340"/>
    <lineage>
        <taxon>Bacteria</taxon>
        <taxon>Pseudomonadati</taxon>
        <taxon>Pseudomonadota</taxon>
        <taxon>Alphaproteobacteria</taxon>
        <taxon>Rhodobacterales</taxon>
        <taxon>Paracoccaceae</taxon>
        <taxon>Rhodovulum</taxon>
    </lineage>
</organism>
<dbReference type="PROSITE" id="PS51257">
    <property type="entry name" value="PROKAR_LIPOPROTEIN"/>
    <property type="match status" value="1"/>
</dbReference>
<dbReference type="AlphaFoldDB" id="A0A2T5BS15"/>
<dbReference type="EMBL" id="QAAA01000008">
    <property type="protein sequence ID" value="PTN02102.1"/>
    <property type="molecule type" value="Genomic_DNA"/>
</dbReference>
<evidence type="ECO:0000313" key="12">
    <source>
        <dbReference type="Proteomes" id="UP000243859"/>
    </source>
</evidence>
<evidence type="ECO:0000256" key="3">
    <source>
        <dbReference type="ARBA" id="ARBA00022676"/>
    </source>
</evidence>
<dbReference type="GO" id="GO:0008360">
    <property type="term" value="P:regulation of cell shape"/>
    <property type="evidence" value="ECO:0007669"/>
    <property type="project" value="UniProtKB-UniRule"/>
</dbReference>
<evidence type="ECO:0000256" key="6">
    <source>
        <dbReference type="ARBA" id="ARBA00022960"/>
    </source>
</evidence>
<proteinExistence type="inferred from homology"/>
<feature type="active site" description="Nucleophile" evidence="9">
    <location>
        <position position="199"/>
    </location>
</feature>
<keyword evidence="11" id="KW-0449">Lipoprotein</keyword>
<dbReference type="PANTHER" id="PTHR30582">
    <property type="entry name" value="L,D-TRANSPEPTIDASE"/>
    <property type="match status" value="1"/>
</dbReference>
<dbReference type="InterPro" id="IPR050979">
    <property type="entry name" value="LD-transpeptidase"/>
</dbReference>
<dbReference type="GO" id="GO:0018104">
    <property type="term" value="P:peptidoglycan-protein cross-linking"/>
    <property type="evidence" value="ECO:0007669"/>
    <property type="project" value="TreeGrafter"/>
</dbReference>
<dbReference type="InterPro" id="IPR005490">
    <property type="entry name" value="LD_TPept_cat_dom"/>
</dbReference>
<keyword evidence="4" id="KW-0808">Transferase</keyword>
<evidence type="ECO:0000256" key="2">
    <source>
        <dbReference type="ARBA" id="ARBA00005992"/>
    </source>
</evidence>
<protein>
    <submittedName>
        <fullName evidence="11">Lipoprotein-anchoring transpeptidase ErfK/SrfK</fullName>
    </submittedName>
</protein>
<dbReference type="PANTHER" id="PTHR30582:SF24">
    <property type="entry name" value="L,D-TRANSPEPTIDASE ERFK_SRFK-RELATED"/>
    <property type="match status" value="1"/>
</dbReference>
<dbReference type="PROSITE" id="PS52029">
    <property type="entry name" value="LD_TPASE"/>
    <property type="match status" value="1"/>
</dbReference>
<dbReference type="GO" id="GO:0071972">
    <property type="term" value="F:peptidoglycan L,D-transpeptidase activity"/>
    <property type="evidence" value="ECO:0007669"/>
    <property type="project" value="TreeGrafter"/>
</dbReference>
<evidence type="ECO:0000256" key="4">
    <source>
        <dbReference type="ARBA" id="ARBA00022679"/>
    </source>
</evidence>
<dbReference type="Gene3D" id="2.40.440.10">
    <property type="entry name" value="L,D-transpeptidase catalytic domain-like"/>
    <property type="match status" value="1"/>
</dbReference>
<sequence length="258" mass="28537">MQLPFKPTSQSPVRLSRRAMIGGALALGACQRMPVEEILLGPPAHVMARYGQIEDGGFQIRAVPPRYLTERTYRVIVAYTGSEAPGTIVVDPWARFLYLVTGPQRAYRYGIAVGRAGRGFSGDAVIRRKEHWPSWTPTRNMIRTEPELYAEYAGGLPGGPINPLGARALYLYRGGRDTYYRIHGTNEVSSIGHATSAGCIRLFNQDILDLHERVPLGTRVHVRTKAQSRALEGELIEDENGFIVQTAPPTIWPEGEPA</sequence>
<keyword evidence="8 9" id="KW-0961">Cell wall biogenesis/degradation</keyword>
<keyword evidence="5" id="KW-0378">Hydrolase</keyword>
<dbReference type="InterPro" id="IPR038063">
    <property type="entry name" value="Transpep_catalytic_dom"/>
</dbReference>
<evidence type="ECO:0000256" key="5">
    <source>
        <dbReference type="ARBA" id="ARBA00022801"/>
    </source>
</evidence>
<dbReference type="UniPathway" id="UPA00219"/>
<evidence type="ECO:0000259" key="10">
    <source>
        <dbReference type="PROSITE" id="PS52029"/>
    </source>
</evidence>
<evidence type="ECO:0000313" key="11">
    <source>
        <dbReference type="EMBL" id="PTN02102.1"/>
    </source>
</evidence>
<reference evidence="11 12" key="1">
    <citation type="submission" date="2018-04" db="EMBL/GenBank/DDBJ databases">
        <title>Genomic Encyclopedia of Archaeal and Bacterial Type Strains, Phase II (KMG-II): from individual species to whole genera.</title>
        <authorList>
            <person name="Goeker M."/>
        </authorList>
    </citation>
    <scope>NUCLEOTIDE SEQUENCE [LARGE SCALE GENOMIC DNA]</scope>
    <source>
        <strain evidence="11 12">DSM 18064</strain>
    </source>
</reference>
<dbReference type="GO" id="GO:0005576">
    <property type="term" value="C:extracellular region"/>
    <property type="evidence" value="ECO:0007669"/>
    <property type="project" value="TreeGrafter"/>
</dbReference>
<evidence type="ECO:0000256" key="7">
    <source>
        <dbReference type="ARBA" id="ARBA00022984"/>
    </source>
</evidence>
<name>A0A2T5BS15_9RHOB</name>
<evidence type="ECO:0000256" key="8">
    <source>
        <dbReference type="ARBA" id="ARBA00023316"/>
    </source>
</evidence>
<feature type="domain" description="L,D-TPase catalytic" evidence="10">
    <location>
        <begin position="86"/>
        <end position="223"/>
    </location>
</feature>
<dbReference type="FunFam" id="2.40.440.10:FF:000002">
    <property type="entry name" value="L,D-transpeptidase ErfK/SrfK"/>
    <property type="match status" value="1"/>
</dbReference>
<comment type="caution">
    <text evidence="11">The sequence shown here is derived from an EMBL/GenBank/DDBJ whole genome shotgun (WGS) entry which is preliminary data.</text>
</comment>
<comment type="similarity">
    <text evidence="2">Belongs to the YkuD family.</text>
</comment>